<keyword evidence="1" id="KW-1133">Transmembrane helix</keyword>
<keyword evidence="4" id="KW-1185">Reference proteome</keyword>
<dbReference type="Proteomes" id="UP000813427">
    <property type="component" value="Unassembled WGS sequence"/>
</dbReference>
<feature type="transmembrane region" description="Helical" evidence="1">
    <location>
        <begin position="97"/>
        <end position="117"/>
    </location>
</feature>
<protein>
    <recommendedName>
        <fullName evidence="2">DUF7702 domain-containing protein</fullName>
    </recommendedName>
</protein>
<organism evidence="3 4">
    <name type="scientific">Fusarium tricinctum</name>
    <dbReference type="NCBI Taxonomy" id="61284"/>
    <lineage>
        <taxon>Eukaryota</taxon>
        <taxon>Fungi</taxon>
        <taxon>Dikarya</taxon>
        <taxon>Ascomycota</taxon>
        <taxon>Pezizomycotina</taxon>
        <taxon>Sordariomycetes</taxon>
        <taxon>Hypocreomycetidae</taxon>
        <taxon>Hypocreales</taxon>
        <taxon>Nectriaceae</taxon>
        <taxon>Fusarium</taxon>
        <taxon>Fusarium tricinctum species complex</taxon>
    </lineage>
</organism>
<keyword evidence="1" id="KW-0812">Transmembrane</keyword>
<proteinExistence type="predicted"/>
<feature type="transmembrane region" description="Helical" evidence="1">
    <location>
        <begin position="6"/>
        <end position="24"/>
    </location>
</feature>
<keyword evidence="1" id="KW-0472">Membrane</keyword>
<evidence type="ECO:0000259" key="2">
    <source>
        <dbReference type="Pfam" id="PF24800"/>
    </source>
</evidence>
<sequence length="249" mass="26774">MSSLTTAELAIYAILVLPTLFVLFKHGKPGLIGWGFLFVFCSLRVIGGALFLTDSSAAVTVSNIGLSPLLLCTAGLLHEAQYYREKPSRAEKVKIVLFHLLVGAGVALMIVGLSGVQSKSPTPDDHKKVKIGLGILTASWGLLVLQTMRTAFEKGYSSRDNVFITRLLIAVAIGLIFVGIRVIYTLIALTSNDADLNPITGTLAVRVVLSFLPELIAILVYLVVGVLTGDIRALSEREHKTRDSLDSVV</sequence>
<evidence type="ECO:0000313" key="4">
    <source>
        <dbReference type="Proteomes" id="UP000813427"/>
    </source>
</evidence>
<dbReference type="PANTHER" id="PTHR42109:SF3">
    <property type="entry name" value="INTEGRAL MEMBRANE PROTEIN (AFU_ORTHOLOGUE AFUA_5G00100)"/>
    <property type="match status" value="1"/>
</dbReference>
<feature type="domain" description="DUF7702" evidence="2">
    <location>
        <begin position="6"/>
        <end position="227"/>
    </location>
</feature>
<reference evidence="3" key="1">
    <citation type="journal article" date="2021" name="Nat. Commun.">
        <title>Genetic determinants of endophytism in the Arabidopsis root mycobiome.</title>
        <authorList>
            <person name="Mesny F."/>
            <person name="Miyauchi S."/>
            <person name="Thiergart T."/>
            <person name="Pickel B."/>
            <person name="Atanasova L."/>
            <person name="Karlsson M."/>
            <person name="Huettel B."/>
            <person name="Barry K.W."/>
            <person name="Haridas S."/>
            <person name="Chen C."/>
            <person name="Bauer D."/>
            <person name="Andreopoulos W."/>
            <person name="Pangilinan J."/>
            <person name="LaButti K."/>
            <person name="Riley R."/>
            <person name="Lipzen A."/>
            <person name="Clum A."/>
            <person name="Drula E."/>
            <person name="Henrissat B."/>
            <person name="Kohler A."/>
            <person name="Grigoriev I.V."/>
            <person name="Martin F.M."/>
            <person name="Hacquard S."/>
        </authorList>
    </citation>
    <scope>NUCLEOTIDE SEQUENCE</scope>
    <source>
        <strain evidence="3">MPI-SDFR-AT-0068</strain>
    </source>
</reference>
<feature type="transmembrane region" description="Helical" evidence="1">
    <location>
        <begin position="31"/>
        <end position="51"/>
    </location>
</feature>
<evidence type="ECO:0000313" key="3">
    <source>
        <dbReference type="EMBL" id="KAH7235474.1"/>
    </source>
</evidence>
<dbReference type="Pfam" id="PF24800">
    <property type="entry name" value="DUF7702"/>
    <property type="match status" value="1"/>
</dbReference>
<dbReference type="OrthoDB" id="2560628at2759"/>
<feature type="transmembrane region" description="Helical" evidence="1">
    <location>
        <begin position="129"/>
        <end position="146"/>
    </location>
</feature>
<evidence type="ECO:0000256" key="1">
    <source>
        <dbReference type="SAM" id="Phobius"/>
    </source>
</evidence>
<feature type="transmembrane region" description="Helical" evidence="1">
    <location>
        <begin position="167"/>
        <end position="187"/>
    </location>
</feature>
<gene>
    <name evidence="3" type="ORF">BKA59DRAFT_515994</name>
</gene>
<feature type="transmembrane region" description="Helical" evidence="1">
    <location>
        <begin position="207"/>
        <end position="227"/>
    </location>
</feature>
<accession>A0A8K0RM92</accession>
<dbReference type="AlphaFoldDB" id="A0A8K0RM92"/>
<dbReference type="InterPro" id="IPR056119">
    <property type="entry name" value="DUF7702"/>
</dbReference>
<name>A0A8K0RM92_9HYPO</name>
<dbReference type="EMBL" id="JAGPXF010000007">
    <property type="protein sequence ID" value="KAH7235474.1"/>
    <property type="molecule type" value="Genomic_DNA"/>
</dbReference>
<feature type="transmembrane region" description="Helical" evidence="1">
    <location>
        <begin position="57"/>
        <end position="77"/>
    </location>
</feature>
<comment type="caution">
    <text evidence="3">The sequence shown here is derived from an EMBL/GenBank/DDBJ whole genome shotgun (WGS) entry which is preliminary data.</text>
</comment>
<dbReference type="PANTHER" id="PTHR42109">
    <property type="entry name" value="UNPLACED GENOMIC SCAFFOLD UM_SCAF_CONTIG_1.265, WHOLE GENOME SHOTGUN SEQUENCE"/>
    <property type="match status" value="1"/>
</dbReference>